<name>A0A286RKR0_9BACT</name>
<proteinExistence type="predicted"/>
<protein>
    <submittedName>
        <fullName evidence="2">Uncharacterized protein</fullName>
    </submittedName>
</protein>
<sequence>MTTEQPGGRAAVRIDILPASRVAEEIAARCREERPSAIVAELLHGPVAGVGSERQSEQRMGEQSPCLSKVFAQRTGK</sequence>
<organism evidence="2 3">
    <name type="scientific">Thermogutta terrifontis</name>
    <dbReference type="NCBI Taxonomy" id="1331910"/>
    <lineage>
        <taxon>Bacteria</taxon>
        <taxon>Pseudomonadati</taxon>
        <taxon>Planctomycetota</taxon>
        <taxon>Planctomycetia</taxon>
        <taxon>Pirellulales</taxon>
        <taxon>Thermoguttaceae</taxon>
        <taxon>Thermogutta</taxon>
    </lineage>
</organism>
<dbReference type="AlphaFoldDB" id="A0A286RKR0"/>
<feature type="region of interest" description="Disordered" evidence="1">
    <location>
        <begin position="50"/>
        <end position="77"/>
    </location>
</feature>
<keyword evidence="3" id="KW-1185">Reference proteome</keyword>
<dbReference type="Proteomes" id="UP000215086">
    <property type="component" value="Chromosome"/>
</dbReference>
<accession>A0A286RKR0</accession>
<dbReference type="EMBL" id="CP018477">
    <property type="protein sequence ID" value="ASV76551.1"/>
    <property type="molecule type" value="Genomic_DNA"/>
</dbReference>
<evidence type="ECO:0000313" key="2">
    <source>
        <dbReference type="EMBL" id="ASV76551.1"/>
    </source>
</evidence>
<dbReference type="KEGG" id="ttf:THTE_3950"/>
<reference evidence="2 3" key="1">
    <citation type="journal article" name="Front. Microbiol.">
        <title>Sugar Metabolism of the First Thermophilic Planctomycete Thermogutta terrifontis: Comparative Genomic and Transcriptomic Approaches.</title>
        <authorList>
            <person name="Elcheninov A.G."/>
            <person name="Menzel P."/>
            <person name="Gudbergsdottir S.R."/>
            <person name="Slesarev A.I."/>
            <person name="Kadnikov V.V."/>
            <person name="Krogh A."/>
            <person name="Bonch-Osmolovskaya E.A."/>
            <person name="Peng X."/>
            <person name="Kublanov I.V."/>
        </authorList>
    </citation>
    <scope>NUCLEOTIDE SEQUENCE [LARGE SCALE GENOMIC DNA]</scope>
    <source>
        <strain evidence="2 3">R1</strain>
    </source>
</reference>
<evidence type="ECO:0000256" key="1">
    <source>
        <dbReference type="SAM" id="MobiDB-lite"/>
    </source>
</evidence>
<evidence type="ECO:0000313" key="3">
    <source>
        <dbReference type="Proteomes" id="UP000215086"/>
    </source>
</evidence>
<gene>
    <name evidence="2" type="ORF">THTE_3950</name>
</gene>